<dbReference type="Proteomes" id="UP001162483">
    <property type="component" value="Unassembled WGS sequence"/>
</dbReference>
<proteinExistence type="predicted"/>
<protein>
    <submittedName>
        <fullName evidence="1">Uncharacterized protein</fullName>
    </submittedName>
</protein>
<name>A0ABN9C0Y2_9NEOB</name>
<organism evidence="1 2">
    <name type="scientific">Staurois parvus</name>
    <dbReference type="NCBI Taxonomy" id="386267"/>
    <lineage>
        <taxon>Eukaryota</taxon>
        <taxon>Metazoa</taxon>
        <taxon>Chordata</taxon>
        <taxon>Craniata</taxon>
        <taxon>Vertebrata</taxon>
        <taxon>Euteleostomi</taxon>
        <taxon>Amphibia</taxon>
        <taxon>Batrachia</taxon>
        <taxon>Anura</taxon>
        <taxon>Neobatrachia</taxon>
        <taxon>Ranoidea</taxon>
        <taxon>Ranidae</taxon>
        <taxon>Staurois</taxon>
    </lineage>
</organism>
<reference evidence="1" key="1">
    <citation type="submission" date="2023-05" db="EMBL/GenBank/DDBJ databases">
        <authorList>
            <person name="Stuckert A."/>
        </authorList>
    </citation>
    <scope>NUCLEOTIDE SEQUENCE</scope>
</reference>
<evidence type="ECO:0000313" key="1">
    <source>
        <dbReference type="EMBL" id="CAI9553528.1"/>
    </source>
</evidence>
<sequence length="65" mass="7400">MLRACGLVCFRREGGARSTPPPLPDLPGCMLGYGFGMDFGRDTHDIFFLLQNPYQTRRAWYGWEG</sequence>
<feature type="non-terminal residue" evidence="1">
    <location>
        <position position="65"/>
    </location>
</feature>
<keyword evidence="2" id="KW-1185">Reference proteome</keyword>
<dbReference type="EMBL" id="CATNWA010007192">
    <property type="protein sequence ID" value="CAI9553528.1"/>
    <property type="molecule type" value="Genomic_DNA"/>
</dbReference>
<evidence type="ECO:0000313" key="2">
    <source>
        <dbReference type="Proteomes" id="UP001162483"/>
    </source>
</evidence>
<gene>
    <name evidence="1" type="ORF">SPARVUS_LOCUS4061390</name>
</gene>
<accession>A0ABN9C0Y2</accession>
<comment type="caution">
    <text evidence="1">The sequence shown here is derived from an EMBL/GenBank/DDBJ whole genome shotgun (WGS) entry which is preliminary data.</text>
</comment>